<evidence type="ECO:0000259" key="7">
    <source>
        <dbReference type="PROSITE" id="PS50983"/>
    </source>
</evidence>
<dbReference type="PROSITE" id="PS51318">
    <property type="entry name" value="TAT"/>
    <property type="match status" value="1"/>
</dbReference>
<evidence type="ECO:0000313" key="8">
    <source>
        <dbReference type="EMBL" id="GAA3033710.1"/>
    </source>
</evidence>
<dbReference type="Gene3D" id="3.40.50.1980">
    <property type="entry name" value="Nitrogenase molybdenum iron protein domain"/>
    <property type="match status" value="2"/>
</dbReference>
<feature type="chain" id="PRO_5047161449" evidence="6">
    <location>
        <begin position="24"/>
        <end position="345"/>
    </location>
</feature>
<dbReference type="InterPro" id="IPR051313">
    <property type="entry name" value="Bact_iron-sidero_bind"/>
</dbReference>
<feature type="domain" description="Fe/B12 periplasmic-binding" evidence="7">
    <location>
        <begin position="73"/>
        <end position="345"/>
    </location>
</feature>
<proteinExistence type="inferred from homology"/>
<evidence type="ECO:0000256" key="5">
    <source>
        <dbReference type="SAM" id="MobiDB-lite"/>
    </source>
</evidence>
<dbReference type="PROSITE" id="PS50983">
    <property type="entry name" value="FE_B12_PBP"/>
    <property type="match status" value="1"/>
</dbReference>
<dbReference type="PANTHER" id="PTHR30532:SF24">
    <property type="entry name" value="FERRIC ENTEROBACTIN-BINDING PERIPLASMIC PROTEIN FEPB"/>
    <property type="match status" value="1"/>
</dbReference>
<comment type="similarity">
    <text evidence="2">Belongs to the bacterial solute-binding protein 8 family.</text>
</comment>
<keyword evidence="3" id="KW-0813">Transport</keyword>
<feature type="region of interest" description="Disordered" evidence="5">
    <location>
        <begin position="32"/>
        <end position="64"/>
    </location>
</feature>
<keyword evidence="4 6" id="KW-0732">Signal</keyword>
<evidence type="ECO:0000256" key="1">
    <source>
        <dbReference type="ARBA" id="ARBA00004196"/>
    </source>
</evidence>
<protein>
    <submittedName>
        <fullName evidence="8">ABC transporter substrate-binding protein</fullName>
    </submittedName>
</protein>
<gene>
    <name evidence="8" type="ORF">GCM10017559_71410</name>
</gene>
<dbReference type="Proteomes" id="UP001499930">
    <property type="component" value="Unassembled WGS sequence"/>
</dbReference>
<dbReference type="Pfam" id="PF01497">
    <property type="entry name" value="Peripla_BP_2"/>
    <property type="match status" value="1"/>
</dbReference>
<evidence type="ECO:0000256" key="4">
    <source>
        <dbReference type="ARBA" id="ARBA00022729"/>
    </source>
</evidence>
<name>A0ABP6LA45_9ACTN</name>
<dbReference type="SUPFAM" id="SSF53807">
    <property type="entry name" value="Helical backbone' metal receptor"/>
    <property type="match status" value="1"/>
</dbReference>
<reference evidence="9" key="1">
    <citation type="journal article" date="2019" name="Int. J. Syst. Evol. Microbiol.">
        <title>The Global Catalogue of Microorganisms (GCM) 10K type strain sequencing project: providing services to taxonomists for standard genome sequencing and annotation.</title>
        <authorList>
            <consortium name="The Broad Institute Genomics Platform"/>
            <consortium name="The Broad Institute Genome Sequencing Center for Infectious Disease"/>
            <person name="Wu L."/>
            <person name="Ma J."/>
        </authorList>
    </citation>
    <scope>NUCLEOTIDE SEQUENCE [LARGE SCALE GENOMIC DNA]</scope>
    <source>
        <strain evidence="9">JCM 3106</strain>
    </source>
</reference>
<comment type="subcellular location">
    <subcellularLocation>
        <location evidence="1">Cell envelope</location>
    </subcellularLocation>
</comment>
<feature type="signal peptide" evidence="6">
    <location>
        <begin position="1"/>
        <end position="23"/>
    </location>
</feature>
<dbReference type="InterPro" id="IPR002491">
    <property type="entry name" value="ABC_transptr_periplasmic_BD"/>
</dbReference>
<dbReference type="EMBL" id="BAAAWD010000020">
    <property type="protein sequence ID" value="GAA3033710.1"/>
    <property type="molecule type" value="Genomic_DNA"/>
</dbReference>
<evidence type="ECO:0000256" key="6">
    <source>
        <dbReference type="SAM" id="SignalP"/>
    </source>
</evidence>
<feature type="compositionally biased region" description="Low complexity" evidence="5">
    <location>
        <begin position="32"/>
        <end position="50"/>
    </location>
</feature>
<evidence type="ECO:0000313" key="9">
    <source>
        <dbReference type="Proteomes" id="UP001499930"/>
    </source>
</evidence>
<organism evidence="8 9">
    <name type="scientific">Streptosporangium longisporum</name>
    <dbReference type="NCBI Taxonomy" id="46187"/>
    <lineage>
        <taxon>Bacteria</taxon>
        <taxon>Bacillati</taxon>
        <taxon>Actinomycetota</taxon>
        <taxon>Actinomycetes</taxon>
        <taxon>Streptosporangiales</taxon>
        <taxon>Streptosporangiaceae</taxon>
        <taxon>Streptosporangium</taxon>
    </lineage>
</organism>
<evidence type="ECO:0000256" key="2">
    <source>
        <dbReference type="ARBA" id="ARBA00008814"/>
    </source>
</evidence>
<sequence>MSLSVMPRRGFMAAGLGLVFALAACGSGADTASPAAGGSPAASGSAAASGAGSGPWTFTDDRGKKLQAPARPSRVVAQVGAAAALWDFGVRPVAVFGPHRLTDGSKDPQVGDVDITKVESIGNVWDEFNVEKYISLQPDLLVSGMYDKALWYVPEKSAATIEQVAPTLGVRLNGRSAPEIIKKYGEVAASLGADLGAPLVTEAKAAFDAAAAALPSPATKKLKIMAIAGGPETMWVVNPDDHAGVRYLRELGLDVVVPDKVDEGGFWESLSWENADKYEADVILVDNRTQSMKIDEMKRKPTFAKLPAVTANQVYGWNSEERFSYKGFADLLQKLGADLSKAKEL</sequence>
<dbReference type="PANTHER" id="PTHR30532">
    <property type="entry name" value="IRON III DICITRATE-BINDING PERIPLASMIC PROTEIN"/>
    <property type="match status" value="1"/>
</dbReference>
<dbReference type="RefSeq" id="WP_344904582.1">
    <property type="nucleotide sequence ID" value="NZ_BAAAWD010000020.1"/>
</dbReference>
<evidence type="ECO:0000256" key="3">
    <source>
        <dbReference type="ARBA" id="ARBA00022448"/>
    </source>
</evidence>
<comment type="caution">
    <text evidence="8">The sequence shown here is derived from an EMBL/GenBank/DDBJ whole genome shotgun (WGS) entry which is preliminary data.</text>
</comment>
<keyword evidence="9" id="KW-1185">Reference proteome</keyword>
<dbReference type="InterPro" id="IPR006311">
    <property type="entry name" value="TAT_signal"/>
</dbReference>
<accession>A0ABP6LA45</accession>